<comment type="subcellular location">
    <subcellularLocation>
        <location evidence="1">Membrane</location>
        <topology evidence="1">Multi-pass membrane protein</topology>
    </subcellularLocation>
</comment>
<accession>A0A2T4URH9</accession>
<gene>
    <name evidence="7" type="ORF">C1I63_04315</name>
</gene>
<dbReference type="GO" id="GO:0016020">
    <property type="term" value="C:membrane"/>
    <property type="evidence" value="ECO:0007669"/>
    <property type="project" value="UniProtKB-SubCell"/>
</dbReference>
<feature type="transmembrane region" description="Helical" evidence="6">
    <location>
        <begin position="163"/>
        <end position="182"/>
    </location>
</feature>
<dbReference type="EMBL" id="PZPL01000001">
    <property type="protein sequence ID" value="PTL72142.1"/>
    <property type="molecule type" value="Genomic_DNA"/>
</dbReference>
<dbReference type="AlphaFoldDB" id="A0A2T4URH9"/>
<evidence type="ECO:0000256" key="1">
    <source>
        <dbReference type="ARBA" id="ARBA00004141"/>
    </source>
</evidence>
<feature type="compositionally biased region" description="Basic and acidic residues" evidence="5">
    <location>
        <begin position="12"/>
        <end position="30"/>
    </location>
</feature>
<comment type="caution">
    <text evidence="7">The sequence shown here is derived from an EMBL/GenBank/DDBJ whole genome shotgun (WGS) entry which is preliminary data.</text>
</comment>
<keyword evidence="2 6" id="KW-0812">Transmembrane</keyword>
<organism evidence="7 8">
    <name type="scientific">Rathayibacter caricis DSM 15933</name>
    <dbReference type="NCBI Taxonomy" id="1328867"/>
    <lineage>
        <taxon>Bacteria</taxon>
        <taxon>Bacillati</taxon>
        <taxon>Actinomycetota</taxon>
        <taxon>Actinomycetes</taxon>
        <taxon>Micrococcales</taxon>
        <taxon>Microbacteriaceae</taxon>
        <taxon>Rathayibacter</taxon>
    </lineage>
</organism>
<feature type="transmembrane region" description="Helical" evidence="6">
    <location>
        <begin position="119"/>
        <end position="142"/>
    </location>
</feature>
<proteinExistence type="predicted"/>
<feature type="transmembrane region" description="Helical" evidence="6">
    <location>
        <begin position="285"/>
        <end position="307"/>
    </location>
</feature>
<evidence type="ECO:0000256" key="3">
    <source>
        <dbReference type="ARBA" id="ARBA00022989"/>
    </source>
</evidence>
<dbReference type="InterPro" id="IPR000537">
    <property type="entry name" value="UbiA_prenyltransferase"/>
</dbReference>
<dbReference type="InterPro" id="IPR044878">
    <property type="entry name" value="UbiA_sf"/>
</dbReference>
<dbReference type="RefSeq" id="WP_107573909.1">
    <property type="nucleotide sequence ID" value="NZ_PZPL01000001.1"/>
</dbReference>
<evidence type="ECO:0000256" key="4">
    <source>
        <dbReference type="ARBA" id="ARBA00023136"/>
    </source>
</evidence>
<keyword evidence="4 6" id="KW-0472">Membrane</keyword>
<evidence type="ECO:0000256" key="5">
    <source>
        <dbReference type="SAM" id="MobiDB-lite"/>
    </source>
</evidence>
<evidence type="ECO:0000313" key="7">
    <source>
        <dbReference type="EMBL" id="PTL72142.1"/>
    </source>
</evidence>
<keyword evidence="3 6" id="KW-1133">Transmembrane helix</keyword>
<keyword evidence="8" id="KW-1185">Reference proteome</keyword>
<reference evidence="7 8" key="1">
    <citation type="submission" date="2018-03" db="EMBL/GenBank/DDBJ databases">
        <title>Bacteriophage NCPPB3778 and a type I-E CRISPR drive the evolution of the US Biological Select Agent, Rathayibacter toxicus.</title>
        <authorList>
            <person name="Davis E.W.II."/>
            <person name="Tabima J.F."/>
            <person name="Weisberg A.J."/>
            <person name="Dantas Lopes L."/>
            <person name="Wiseman M.S."/>
            <person name="Wiseman M.S."/>
            <person name="Pupko T."/>
            <person name="Belcher M.S."/>
            <person name="Sechler A.J."/>
            <person name="Tancos M.A."/>
            <person name="Schroeder B.K."/>
            <person name="Murray T.D."/>
            <person name="Luster D.G."/>
            <person name="Schneider W.L."/>
            <person name="Rogers E."/>
            <person name="Andreote F.D."/>
            <person name="Grunwald N.J."/>
            <person name="Putnam M.L."/>
            <person name="Chang J.H."/>
        </authorList>
    </citation>
    <scope>NUCLEOTIDE SEQUENCE [LARGE SCALE GENOMIC DNA]</scope>
    <source>
        <strain evidence="7 8">DSM 15933</strain>
    </source>
</reference>
<feature type="region of interest" description="Disordered" evidence="5">
    <location>
        <begin position="1"/>
        <end position="57"/>
    </location>
</feature>
<feature type="transmembrane region" description="Helical" evidence="6">
    <location>
        <begin position="313"/>
        <end position="332"/>
    </location>
</feature>
<dbReference type="GO" id="GO:0016765">
    <property type="term" value="F:transferase activity, transferring alkyl or aryl (other than methyl) groups"/>
    <property type="evidence" value="ECO:0007669"/>
    <property type="project" value="InterPro"/>
</dbReference>
<feature type="transmembrane region" description="Helical" evidence="6">
    <location>
        <begin position="188"/>
        <end position="208"/>
    </location>
</feature>
<dbReference type="NCBIfam" id="NF008978">
    <property type="entry name" value="PRK12324.1-4"/>
    <property type="match status" value="1"/>
</dbReference>
<evidence type="ECO:0000256" key="6">
    <source>
        <dbReference type="SAM" id="Phobius"/>
    </source>
</evidence>
<feature type="transmembrane region" description="Helical" evidence="6">
    <location>
        <begin position="241"/>
        <end position="257"/>
    </location>
</feature>
<sequence length="373" mass="40611">MLEEDLGAQVDRGGDDGEHDVQHGRAHERPSVPIVDVPRRRPGRNDEDDTRDCRLSTAPCENPAAVRAVRPPHPPRRNDAVSTARALVAAMRPRQWLKNVLVLAAPIASARILEPEVLLASVIGIVAFSLASSGGYMLNDLLDIESDRLHPKKRFRAIASGALPVRVAWIAAFVLMIAPPLLTFLAGYTWFAATLAAYLVMQISYCIWLKHEPVIDILIVAGGFVLRAISGAAIADIPLTQWFLLAISSGSLFMIAGKRYSEKLQSEGKEASHTRATLKIYTAGYLRFVWSVAASLTMITYALWSLFLNGDDSLWSMASMVPFGAALFLYALDIEKGRASAPEDIVLGNIRLLICAALWAALFVTAILTRAGA</sequence>
<protein>
    <submittedName>
        <fullName evidence="7">Decaprenyl-phosphate phosphoribosyltransferase</fullName>
    </submittedName>
</protein>
<feature type="transmembrane region" description="Helical" evidence="6">
    <location>
        <begin position="215"/>
        <end position="235"/>
    </location>
</feature>
<dbReference type="Gene3D" id="1.10.357.140">
    <property type="entry name" value="UbiA prenyltransferase"/>
    <property type="match status" value="1"/>
</dbReference>
<keyword evidence="7" id="KW-0328">Glycosyltransferase</keyword>
<dbReference type="GO" id="GO:0016757">
    <property type="term" value="F:glycosyltransferase activity"/>
    <property type="evidence" value="ECO:0007669"/>
    <property type="project" value="UniProtKB-KW"/>
</dbReference>
<dbReference type="Proteomes" id="UP000241085">
    <property type="component" value="Unassembled WGS sequence"/>
</dbReference>
<evidence type="ECO:0000256" key="2">
    <source>
        <dbReference type="ARBA" id="ARBA00022692"/>
    </source>
</evidence>
<dbReference type="Pfam" id="PF01040">
    <property type="entry name" value="UbiA"/>
    <property type="match status" value="1"/>
</dbReference>
<evidence type="ECO:0000313" key="8">
    <source>
        <dbReference type="Proteomes" id="UP000241085"/>
    </source>
</evidence>
<name>A0A2T4URH9_9MICO</name>
<dbReference type="CDD" id="cd13963">
    <property type="entry name" value="PT_UbiA_2"/>
    <property type="match status" value="1"/>
</dbReference>
<feature type="transmembrane region" description="Helical" evidence="6">
    <location>
        <begin position="352"/>
        <end position="371"/>
    </location>
</feature>
<keyword evidence="7" id="KW-0808">Transferase</keyword>